<reference evidence="1" key="1">
    <citation type="submission" date="2022-10" db="EMBL/GenBank/DDBJ databases">
        <title>The complete genomes of actinobacterial strains from the NBC collection.</title>
        <authorList>
            <person name="Joergensen T.S."/>
            <person name="Alvarez Arevalo M."/>
            <person name="Sterndorff E.B."/>
            <person name="Faurdal D."/>
            <person name="Vuksanovic O."/>
            <person name="Mourched A.-S."/>
            <person name="Charusanti P."/>
            <person name="Shaw S."/>
            <person name="Blin K."/>
            <person name="Weber T."/>
        </authorList>
    </citation>
    <scope>NUCLEOTIDE SEQUENCE</scope>
    <source>
        <strain evidence="1">NBC_01482</strain>
    </source>
</reference>
<name>A0ABZ1Z566_9NOCA</name>
<keyword evidence="2" id="KW-1185">Reference proteome</keyword>
<protein>
    <submittedName>
        <fullName evidence="1">Uncharacterized protein</fullName>
    </submittedName>
</protein>
<organism evidence="1 2">
    <name type="scientific">Nocardia vinacea</name>
    <dbReference type="NCBI Taxonomy" id="96468"/>
    <lineage>
        <taxon>Bacteria</taxon>
        <taxon>Bacillati</taxon>
        <taxon>Actinomycetota</taxon>
        <taxon>Actinomycetes</taxon>
        <taxon>Mycobacteriales</taxon>
        <taxon>Nocardiaceae</taxon>
        <taxon>Nocardia</taxon>
    </lineage>
</organism>
<dbReference type="RefSeq" id="WP_329413575.1">
    <property type="nucleotide sequence ID" value="NZ_CP109441.1"/>
</dbReference>
<dbReference type="EMBL" id="CP109441">
    <property type="protein sequence ID" value="WUV49114.1"/>
    <property type="molecule type" value="Genomic_DNA"/>
</dbReference>
<evidence type="ECO:0000313" key="1">
    <source>
        <dbReference type="EMBL" id="WUV49114.1"/>
    </source>
</evidence>
<dbReference type="Proteomes" id="UP001432062">
    <property type="component" value="Chromosome"/>
</dbReference>
<evidence type="ECO:0000313" key="2">
    <source>
        <dbReference type="Proteomes" id="UP001432062"/>
    </source>
</evidence>
<proteinExistence type="predicted"/>
<accession>A0ABZ1Z566</accession>
<gene>
    <name evidence="1" type="ORF">OG563_13480</name>
</gene>
<sequence length="77" mass="8338">MDRPTRLFVFPGGLLEVADYGDENDGPGVYLELRSPADRVLPQRVPGAAVVDHRVSPVEPADAETCATVLRLPQDLP</sequence>